<proteinExistence type="predicted"/>
<dbReference type="RefSeq" id="WP_233731719.1">
    <property type="nucleotide sequence ID" value="NZ_JAJVCN010000004.1"/>
</dbReference>
<dbReference type="InterPro" id="IPR031636">
    <property type="entry name" value="PknG_TPR"/>
</dbReference>
<dbReference type="SUPFAM" id="SSF48452">
    <property type="entry name" value="TPR-like"/>
    <property type="match status" value="1"/>
</dbReference>
<dbReference type="Pfam" id="PF16918">
    <property type="entry name" value="PknG_TPR"/>
    <property type="match status" value="1"/>
</dbReference>
<dbReference type="CDD" id="cd20335">
    <property type="entry name" value="BRcat_RBR"/>
    <property type="match status" value="1"/>
</dbReference>
<evidence type="ECO:0000259" key="9">
    <source>
        <dbReference type="PROSITE" id="PS50011"/>
    </source>
</evidence>
<keyword evidence="3" id="KW-0808">Transferase</keyword>
<reference evidence="10 11" key="1">
    <citation type="submission" date="2021-12" db="EMBL/GenBank/DDBJ databases">
        <title>Genome sequence of Kibdelosporangium philippinense ATCC 49844.</title>
        <authorList>
            <person name="Fedorov E.A."/>
            <person name="Omeragic M."/>
            <person name="Shalygina K.F."/>
            <person name="Maclea K.S."/>
        </authorList>
    </citation>
    <scope>NUCLEOTIDE SEQUENCE [LARGE SCALE GENOMIC DNA]</scope>
    <source>
        <strain evidence="10 11">ATCC 49844</strain>
    </source>
</reference>
<feature type="domain" description="Protein kinase" evidence="9">
    <location>
        <begin position="100"/>
        <end position="368"/>
    </location>
</feature>
<keyword evidence="6" id="KW-0067">ATP-binding</keyword>
<evidence type="ECO:0000313" key="10">
    <source>
        <dbReference type="EMBL" id="MCE7010217.1"/>
    </source>
</evidence>
<dbReference type="EC" id="2.7.11.1" evidence="1"/>
<dbReference type="Gene3D" id="3.30.200.20">
    <property type="entry name" value="Phosphorylase Kinase, domain 1"/>
    <property type="match status" value="1"/>
</dbReference>
<sequence length="712" mass="80151">MTSAPTEARRTDPSQYSGTFAADELYSLPSVDGIDPESAPEISPDYPENRQFCANPVCREPVGRRIGSQPRMKRGFCPFCQTPFCFEVKLKQGDMIGNRYEVCRLQAVGGMGWIYLAKDRELNDTYVALKGMINPTHVQRLNLAHVERDALTRLDHPNIVRIVGYAEHPDPRTGDPDHYIVMECVVGETLQHRLDGGITKLEEVTAYGQSILAALAYMHDEGLLYCDMKPENVMHAGKRVKIIDFGGTRAIDDQASEWVSTRGFAVPLAEKKRKGLDARSDVYTVGKTLAKLLEVAMQREPEYDRMRVGLESLEHLIARATAPYDARFVSAKEMLEQLDGVHRELLSLRDGQPRAVPSARFEDMVELLDASLGAVPSAERWTAGLDRKVDDGVPDDVISDGLPGPASAASGLPLPRIDENDPAADLLADTRVLAEPRKRLREYFERGEHLWRSVELNLAAARAYLELDEPAEADRCILQAQERLGDRVAYDWRIAWHQGLLRLAKGEVDAAERWFHACYRLLPGEEIPKLAIGFCLEQRGDTVGAHRYYEAVRCRDDRQASVVFGLTRIALRQGERREAVSILDRLPRVSRHYYATKIAAVRILLARLADQAPDSEDVNEAADRLPKLFLDGGEENGDARQRMVALLHEAALRRVWRGASRLSDAVAEDVREDGLRNLLERSYQELAKHARDQQAHDVLIDRANSIRPWSWW</sequence>
<dbReference type="Pfam" id="PF00069">
    <property type="entry name" value="Pkinase"/>
    <property type="match status" value="1"/>
</dbReference>
<evidence type="ECO:0000256" key="3">
    <source>
        <dbReference type="ARBA" id="ARBA00022679"/>
    </source>
</evidence>
<organism evidence="10 11">
    <name type="scientific">Kibdelosporangium philippinense</name>
    <dbReference type="NCBI Taxonomy" id="211113"/>
    <lineage>
        <taxon>Bacteria</taxon>
        <taxon>Bacillati</taxon>
        <taxon>Actinomycetota</taxon>
        <taxon>Actinomycetes</taxon>
        <taxon>Pseudonocardiales</taxon>
        <taxon>Pseudonocardiaceae</taxon>
        <taxon>Kibdelosporangium</taxon>
    </lineage>
</organism>
<dbReference type="GO" id="GO:0016301">
    <property type="term" value="F:kinase activity"/>
    <property type="evidence" value="ECO:0007669"/>
    <property type="project" value="UniProtKB-KW"/>
</dbReference>
<keyword evidence="5 10" id="KW-0418">Kinase</keyword>
<evidence type="ECO:0000313" key="11">
    <source>
        <dbReference type="Proteomes" id="UP001521150"/>
    </source>
</evidence>
<keyword evidence="4" id="KW-0547">Nucleotide-binding</keyword>
<evidence type="ECO:0000256" key="5">
    <source>
        <dbReference type="ARBA" id="ARBA00022777"/>
    </source>
</evidence>
<dbReference type="Proteomes" id="UP001521150">
    <property type="component" value="Unassembled WGS sequence"/>
</dbReference>
<dbReference type="SMART" id="SM00220">
    <property type="entry name" value="S_TKc"/>
    <property type="match status" value="1"/>
</dbReference>
<dbReference type="InterPro" id="IPR000719">
    <property type="entry name" value="Prot_kinase_dom"/>
</dbReference>
<dbReference type="Gene3D" id="1.25.40.10">
    <property type="entry name" value="Tetratricopeptide repeat domain"/>
    <property type="match status" value="1"/>
</dbReference>
<comment type="catalytic activity">
    <reaction evidence="8">
        <text>L-seryl-[protein] + ATP = O-phospho-L-seryl-[protein] + ADP + H(+)</text>
        <dbReference type="Rhea" id="RHEA:17989"/>
        <dbReference type="Rhea" id="RHEA-COMP:9863"/>
        <dbReference type="Rhea" id="RHEA-COMP:11604"/>
        <dbReference type="ChEBI" id="CHEBI:15378"/>
        <dbReference type="ChEBI" id="CHEBI:29999"/>
        <dbReference type="ChEBI" id="CHEBI:30616"/>
        <dbReference type="ChEBI" id="CHEBI:83421"/>
        <dbReference type="ChEBI" id="CHEBI:456216"/>
        <dbReference type="EC" id="2.7.11.1"/>
    </reaction>
</comment>
<comment type="catalytic activity">
    <reaction evidence="7">
        <text>L-threonyl-[protein] + ATP = O-phospho-L-threonyl-[protein] + ADP + H(+)</text>
        <dbReference type="Rhea" id="RHEA:46608"/>
        <dbReference type="Rhea" id="RHEA-COMP:11060"/>
        <dbReference type="Rhea" id="RHEA-COMP:11605"/>
        <dbReference type="ChEBI" id="CHEBI:15378"/>
        <dbReference type="ChEBI" id="CHEBI:30013"/>
        <dbReference type="ChEBI" id="CHEBI:30616"/>
        <dbReference type="ChEBI" id="CHEBI:61977"/>
        <dbReference type="ChEBI" id="CHEBI:456216"/>
        <dbReference type="EC" id="2.7.11.1"/>
    </reaction>
</comment>
<dbReference type="InterPro" id="IPR011990">
    <property type="entry name" value="TPR-like_helical_dom_sf"/>
</dbReference>
<keyword evidence="2" id="KW-0723">Serine/threonine-protein kinase</keyword>
<dbReference type="Gene3D" id="1.10.510.10">
    <property type="entry name" value="Transferase(Phosphotransferase) domain 1"/>
    <property type="match status" value="1"/>
</dbReference>
<dbReference type="PANTHER" id="PTHR24363">
    <property type="entry name" value="SERINE/THREONINE PROTEIN KINASE"/>
    <property type="match status" value="1"/>
</dbReference>
<dbReference type="SUPFAM" id="SSF56112">
    <property type="entry name" value="Protein kinase-like (PK-like)"/>
    <property type="match status" value="1"/>
</dbReference>
<comment type="caution">
    <text evidence="10">The sequence shown here is derived from an EMBL/GenBank/DDBJ whole genome shotgun (WGS) entry which is preliminary data.</text>
</comment>
<dbReference type="CDD" id="cd14014">
    <property type="entry name" value="STKc_PknB_like"/>
    <property type="match status" value="1"/>
</dbReference>
<name>A0ABS8ZRF2_9PSEU</name>
<accession>A0ABS8ZRF2</accession>
<evidence type="ECO:0000256" key="2">
    <source>
        <dbReference type="ARBA" id="ARBA00022527"/>
    </source>
</evidence>
<dbReference type="PROSITE" id="PS50011">
    <property type="entry name" value="PROTEIN_KINASE_DOM"/>
    <property type="match status" value="1"/>
</dbReference>
<keyword evidence="11" id="KW-1185">Reference proteome</keyword>
<evidence type="ECO:0000256" key="1">
    <source>
        <dbReference type="ARBA" id="ARBA00012513"/>
    </source>
</evidence>
<evidence type="ECO:0000256" key="6">
    <source>
        <dbReference type="ARBA" id="ARBA00022840"/>
    </source>
</evidence>
<dbReference type="EMBL" id="JAJVCN010000004">
    <property type="protein sequence ID" value="MCE7010217.1"/>
    <property type="molecule type" value="Genomic_DNA"/>
</dbReference>
<dbReference type="Pfam" id="PF16919">
    <property type="entry name" value="PknG_rubred"/>
    <property type="match status" value="1"/>
</dbReference>
<evidence type="ECO:0000256" key="4">
    <source>
        <dbReference type="ARBA" id="ARBA00022741"/>
    </source>
</evidence>
<dbReference type="PANTHER" id="PTHR24363:SF0">
    <property type="entry name" value="SERINE_THREONINE KINASE LIKE DOMAIN CONTAINING 1"/>
    <property type="match status" value="1"/>
</dbReference>
<protein>
    <recommendedName>
        <fullName evidence="1">non-specific serine/threonine protein kinase</fullName>
        <ecNumber evidence="1">2.7.11.1</ecNumber>
    </recommendedName>
</protein>
<evidence type="ECO:0000256" key="8">
    <source>
        <dbReference type="ARBA" id="ARBA00048679"/>
    </source>
</evidence>
<gene>
    <name evidence="10" type="ORF">LWC34_46555</name>
</gene>
<dbReference type="InterPro" id="IPR031634">
    <property type="entry name" value="PknG_rubred"/>
</dbReference>
<evidence type="ECO:0000256" key="7">
    <source>
        <dbReference type="ARBA" id="ARBA00047899"/>
    </source>
</evidence>
<dbReference type="InterPro" id="IPR011009">
    <property type="entry name" value="Kinase-like_dom_sf"/>
</dbReference>